<dbReference type="PANTHER" id="PTHR30558">
    <property type="entry name" value="EXBD MEMBRANE COMPONENT OF PMF-DRIVEN MACROMOLECULE IMPORT SYSTEM"/>
    <property type="match status" value="1"/>
</dbReference>
<dbReference type="PANTHER" id="PTHR30558:SF3">
    <property type="entry name" value="BIOPOLYMER TRANSPORT PROTEIN EXBD-RELATED"/>
    <property type="match status" value="1"/>
</dbReference>
<evidence type="ECO:0000256" key="3">
    <source>
        <dbReference type="ARBA" id="ARBA00022475"/>
    </source>
</evidence>
<dbReference type="GO" id="GO:0022857">
    <property type="term" value="F:transmembrane transporter activity"/>
    <property type="evidence" value="ECO:0007669"/>
    <property type="project" value="InterPro"/>
</dbReference>
<comment type="subcellular location">
    <subcellularLocation>
        <location evidence="1">Cell membrane</location>
        <topology evidence="1">Single-pass membrane protein</topology>
    </subcellularLocation>
    <subcellularLocation>
        <location evidence="7">Cell membrane</location>
        <topology evidence="7">Single-pass type II membrane protein</topology>
    </subcellularLocation>
</comment>
<name>A0A2T0MJ95_9FLAO</name>
<dbReference type="OrthoDB" id="9801500at2"/>
<dbReference type="GO" id="GO:0005886">
    <property type="term" value="C:plasma membrane"/>
    <property type="evidence" value="ECO:0007669"/>
    <property type="project" value="UniProtKB-SubCell"/>
</dbReference>
<keyword evidence="4 7" id="KW-0812">Transmembrane</keyword>
<accession>A0A2T0MJ95</accession>
<keyword evidence="5" id="KW-1133">Transmembrane helix</keyword>
<evidence type="ECO:0000256" key="8">
    <source>
        <dbReference type="SAM" id="Coils"/>
    </source>
</evidence>
<evidence type="ECO:0000313" key="10">
    <source>
        <dbReference type="Proteomes" id="UP000237640"/>
    </source>
</evidence>
<keyword evidence="10" id="KW-1185">Reference proteome</keyword>
<organism evidence="9 10">
    <name type="scientific">Flagellimonas meridianipacifica</name>
    <dbReference type="NCBI Taxonomy" id="1080225"/>
    <lineage>
        <taxon>Bacteria</taxon>
        <taxon>Pseudomonadati</taxon>
        <taxon>Bacteroidota</taxon>
        <taxon>Flavobacteriia</taxon>
        <taxon>Flavobacteriales</taxon>
        <taxon>Flavobacteriaceae</taxon>
        <taxon>Flagellimonas</taxon>
    </lineage>
</organism>
<dbReference type="AlphaFoldDB" id="A0A2T0MJ95"/>
<protein>
    <submittedName>
        <fullName evidence="9">Biopolymer transport protein ExbD</fullName>
    </submittedName>
</protein>
<dbReference type="Pfam" id="PF02472">
    <property type="entry name" value="ExbD"/>
    <property type="match status" value="1"/>
</dbReference>
<evidence type="ECO:0000256" key="1">
    <source>
        <dbReference type="ARBA" id="ARBA00004162"/>
    </source>
</evidence>
<dbReference type="Proteomes" id="UP000237640">
    <property type="component" value="Unassembled WGS sequence"/>
</dbReference>
<keyword evidence="6" id="KW-0472">Membrane</keyword>
<evidence type="ECO:0000256" key="4">
    <source>
        <dbReference type="ARBA" id="ARBA00022692"/>
    </source>
</evidence>
<proteinExistence type="inferred from homology"/>
<evidence type="ECO:0000256" key="6">
    <source>
        <dbReference type="ARBA" id="ARBA00023136"/>
    </source>
</evidence>
<keyword evidence="3" id="KW-1003">Cell membrane</keyword>
<dbReference type="GO" id="GO:0015031">
    <property type="term" value="P:protein transport"/>
    <property type="evidence" value="ECO:0007669"/>
    <property type="project" value="UniProtKB-KW"/>
</dbReference>
<dbReference type="RefSeq" id="WP_106144533.1">
    <property type="nucleotide sequence ID" value="NZ_PVYX01000001.1"/>
</dbReference>
<evidence type="ECO:0000256" key="2">
    <source>
        <dbReference type="ARBA" id="ARBA00005811"/>
    </source>
</evidence>
<reference evidence="9 10" key="1">
    <citation type="submission" date="2018-03" db="EMBL/GenBank/DDBJ databases">
        <title>Genomic Encyclopedia of Archaeal and Bacterial Type Strains, Phase II (KMG-II): from individual species to whole genera.</title>
        <authorList>
            <person name="Goeker M."/>
        </authorList>
    </citation>
    <scope>NUCLEOTIDE SEQUENCE [LARGE SCALE GENOMIC DNA]</scope>
    <source>
        <strain evidence="9 10">DSM 25027</strain>
    </source>
</reference>
<keyword evidence="8" id="KW-0175">Coiled coil</keyword>
<evidence type="ECO:0000256" key="7">
    <source>
        <dbReference type="RuleBase" id="RU003879"/>
    </source>
</evidence>
<dbReference type="InterPro" id="IPR003400">
    <property type="entry name" value="ExbD"/>
</dbReference>
<evidence type="ECO:0000313" key="9">
    <source>
        <dbReference type="EMBL" id="PRX57652.1"/>
    </source>
</evidence>
<sequence length="202" mass="23388">MGRNREVPEINSGSMADIAFLLLIFFLVATTVQNDKGLIRKLPQKQNETLIDINERNVFRVVLNKENQLMVEGELLQIENLEEEVVNFLDNGGETGKCDYCMGSKSKDLSDSPSDAVISFKSDRKALYGKYVEVQDKFTKAYRILRSRESSRLYGMDFKSLEEEYAKPETTQEMREILKERIKTIREMYPMQISESELIFKS</sequence>
<dbReference type="EMBL" id="PVYX01000001">
    <property type="protein sequence ID" value="PRX57652.1"/>
    <property type="molecule type" value="Genomic_DNA"/>
</dbReference>
<evidence type="ECO:0000256" key="5">
    <source>
        <dbReference type="ARBA" id="ARBA00022989"/>
    </source>
</evidence>
<comment type="caution">
    <text evidence="9">The sequence shown here is derived from an EMBL/GenBank/DDBJ whole genome shotgun (WGS) entry which is preliminary data.</text>
</comment>
<keyword evidence="7" id="KW-0813">Transport</keyword>
<keyword evidence="7" id="KW-0653">Protein transport</keyword>
<comment type="similarity">
    <text evidence="2 7">Belongs to the ExbD/TolR family.</text>
</comment>
<gene>
    <name evidence="9" type="ORF">CLV81_1661</name>
</gene>
<feature type="coiled-coil region" evidence="8">
    <location>
        <begin position="64"/>
        <end position="91"/>
    </location>
</feature>